<dbReference type="Proteomes" id="UP001632038">
    <property type="component" value="Unassembled WGS sequence"/>
</dbReference>
<feature type="domain" description="FAE" evidence="8">
    <location>
        <begin position="106"/>
        <end position="387"/>
    </location>
</feature>
<gene>
    <name evidence="10" type="ORF">CASFOL_041102</name>
</gene>
<dbReference type="InterPro" id="IPR013601">
    <property type="entry name" value="FAE1_typ3_polyketide_synth"/>
</dbReference>
<dbReference type="EC" id="2.3.1.-" evidence="6"/>
<keyword evidence="3 6" id="KW-0808">Transferase</keyword>
<evidence type="ECO:0000256" key="1">
    <source>
        <dbReference type="ARBA" id="ARBA00005194"/>
    </source>
</evidence>
<dbReference type="Gene3D" id="3.40.47.10">
    <property type="match status" value="1"/>
</dbReference>
<keyword evidence="7" id="KW-0812">Transmembrane</keyword>
<dbReference type="EMBL" id="JAVIJP010000100">
    <property type="protein sequence ID" value="KAL3615441.1"/>
    <property type="molecule type" value="Genomic_DNA"/>
</dbReference>
<feature type="domain" description="Beta-ketoacyl-[acyl-carrier-protein] synthase III C-terminal" evidence="9">
    <location>
        <begin position="405"/>
        <end position="485"/>
    </location>
</feature>
<keyword evidence="7" id="KW-1133">Transmembrane helix</keyword>
<reference evidence="11" key="1">
    <citation type="journal article" date="2024" name="IScience">
        <title>Strigolactones Initiate the Formation of Haustorium-like Structures in Castilleja.</title>
        <authorList>
            <person name="Buerger M."/>
            <person name="Peterson D."/>
            <person name="Chory J."/>
        </authorList>
    </citation>
    <scope>NUCLEOTIDE SEQUENCE [LARGE SCALE GENOMIC DNA]</scope>
</reference>
<evidence type="ECO:0000256" key="3">
    <source>
        <dbReference type="ARBA" id="ARBA00022679"/>
    </source>
</evidence>
<comment type="catalytic activity">
    <reaction evidence="5">
        <text>a very-long-chain acyl-CoA + malonyl-CoA + H(+) = a very-long-chain 3-oxoacyl-CoA + CO2 + CoA</text>
        <dbReference type="Rhea" id="RHEA:32727"/>
        <dbReference type="ChEBI" id="CHEBI:15378"/>
        <dbReference type="ChEBI" id="CHEBI:16526"/>
        <dbReference type="ChEBI" id="CHEBI:57287"/>
        <dbReference type="ChEBI" id="CHEBI:57384"/>
        <dbReference type="ChEBI" id="CHEBI:90725"/>
        <dbReference type="ChEBI" id="CHEBI:90736"/>
        <dbReference type="EC" id="2.3.1.199"/>
    </reaction>
</comment>
<dbReference type="InterPro" id="IPR013747">
    <property type="entry name" value="ACP_syn_III_C"/>
</dbReference>
<keyword evidence="11" id="KW-1185">Reference proteome</keyword>
<feature type="transmembrane region" description="Helical" evidence="7">
    <location>
        <begin position="82"/>
        <end position="105"/>
    </location>
</feature>
<proteinExistence type="inferred from homology"/>
<dbReference type="GO" id="GO:0009922">
    <property type="term" value="F:fatty acid elongase activity"/>
    <property type="evidence" value="ECO:0007669"/>
    <property type="project" value="UniProtKB-EC"/>
</dbReference>
<evidence type="ECO:0000256" key="5">
    <source>
        <dbReference type="ARBA" id="ARBA00047375"/>
    </source>
</evidence>
<dbReference type="PIRSF" id="PIRSF036417">
    <property type="entry name" value="3-ktacl-CoA_syn"/>
    <property type="match status" value="1"/>
</dbReference>
<evidence type="ECO:0000256" key="2">
    <source>
        <dbReference type="ARBA" id="ARBA00005531"/>
    </source>
</evidence>
<dbReference type="Pfam" id="PF08392">
    <property type="entry name" value="FAE1_CUT1_RppA"/>
    <property type="match status" value="1"/>
</dbReference>
<dbReference type="InterPro" id="IPR012392">
    <property type="entry name" value="3-ktacl-CoA_syn"/>
</dbReference>
<keyword evidence="4 6" id="KW-0012">Acyltransferase</keyword>
<evidence type="ECO:0000256" key="4">
    <source>
        <dbReference type="ARBA" id="ARBA00023315"/>
    </source>
</evidence>
<accession>A0ABD3BDH1</accession>
<evidence type="ECO:0000256" key="7">
    <source>
        <dbReference type="SAM" id="Phobius"/>
    </source>
</evidence>
<comment type="caution">
    <text evidence="10">The sequence shown here is derived from an EMBL/GenBank/DDBJ whole genome shotgun (WGS) entry which is preliminary data.</text>
</comment>
<evidence type="ECO:0000256" key="6">
    <source>
        <dbReference type="PIRNR" id="PIRNR036417"/>
    </source>
</evidence>
<evidence type="ECO:0000313" key="10">
    <source>
        <dbReference type="EMBL" id="KAL3615441.1"/>
    </source>
</evidence>
<evidence type="ECO:0000259" key="8">
    <source>
        <dbReference type="Pfam" id="PF08392"/>
    </source>
</evidence>
<protein>
    <recommendedName>
        <fullName evidence="6">3-ketoacyl-CoA synthase</fullName>
        <ecNumber evidence="6">2.3.1.-</ecNumber>
    </recommendedName>
</protein>
<comment type="pathway">
    <text evidence="1 6">Lipid metabolism; fatty acid biosynthesis.</text>
</comment>
<dbReference type="SUPFAM" id="SSF53901">
    <property type="entry name" value="Thiolase-like"/>
    <property type="match status" value="2"/>
</dbReference>
<evidence type="ECO:0000259" key="9">
    <source>
        <dbReference type="Pfam" id="PF08541"/>
    </source>
</evidence>
<name>A0ABD3BDH1_9LAMI</name>
<dbReference type="PANTHER" id="PTHR31561">
    <property type="entry name" value="3-KETOACYL-COA SYNTHASE"/>
    <property type="match status" value="1"/>
</dbReference>
<dbReference type="AlphaFoldDB" id="A0ABD3BDH1"/>
<organism evidence="10 11">
    <name type="scientific">Castilleja foliolosa</name>
    <dbReference type="NCBI Taxonomy" id="1961234"/>
    <lineage>
        <taxon>Eukaryota</taxon>
        <taxon>Viridiplantae</taxon>
        <taxon>Streptophyta</taxon>
        <taxon>Embryophyta</taxon>
        <taxon>Tracheophyta</taxon>
        <taxon>Spermatophyta</taxon>
        <taxon>Magnoliopsida</taxon>
        <taxon>eudicotyledons</taxon>
        <taxon>Gunneridae</taxon>
        <taxon>Pentapetalae</taxon>
        <taxon>asterids</taxon>
        <taxon>lamiids</taxon>
        <taxon>Lamiales</taxon>
        <taxon>Orobanchaceae</taxon>
        <taxon>Pedicularideae</taxon>
        <taxon>Castillejinae</taxon>
        <taxon>Castilleja</taxon>
    </lineage>
</organism>
<feature type="transmembrane region" description="Helical" evidence="7">
    <location>
        <begin position="25"/>
        <end position="47"/>
    </location>
</feature>
<dbReference type="CDD" id="cd00831">
    <property type="entry name" value="CHS_like"/>
    <property type="match status" value="1"/>
</dbReference>
<keyword evidence="7" id="KW-0472">Membrane</keyword>
<dbReference type="InterPro" id="IPR016039">
    <property type="entry name" value="Thiolase-like"/>
</dbReference>
<comment type="similarity">
    <text evidence="2 6">Belongs to the thiolase-like superfamily. Chalcone/stilbene synthases family.</text>
</comment>
<evidence type="ECO:0000313" key="11">
    <source>
        <dbReference type="Proteomes" id="UP001632038"/>
    </source>
</evidence>
<sequence>MASQNIKLTTSCNNKQIKIHIMKHVYHYLISIPMHIFIIPAILFAPIHHLQSLDQYPKTIAHIFNYANHYYNNALLNNHFPIAIPLFCLSLATITIYLFTISTLLPKKVYLLDFACYNHDPRFLTSRDSILDKMSTVLSPESVAFCSRVMEKSGVSENIYIYGHNDFPLKSSFVCDREEAEIVVTGAVGDVLAKTGVDPRDIGIVIVNISTFNPVPSISAMIVNRFKLRKDVLSYNLGGMGCSAGVIAVDLAKRLLQGQRNTYALIMSVECPTSSFYRGTDKSKLLSNCLFRMGGASVLLSNRSSDRRRSKYELKHTLRTHLGSDDRAYNCVIQDVDKDAKVGISISKDLMAVAGVALRANITALGPLVLPVSEQLRFAATLFARKVLNMKGVRAYVPDFKLAFEHFCIHAGGKAVLDEVEKSLRLTKWDMEPSRMTLYRYSNTSSSSLWYELAYAEAKGRVKKGDRVWQIGFGSGFKCASGVWRALKTIDPADLANPWIDVIHQFPVTY</sequence>
<dbReference type="Pfam" id="PF08541">
    <property type="entry name" value="ACP_syn_III_C"/>
    <property type="match status" value="1"/>
</dbReference>